<evidence type="ECO:0000313" key="4">
    <source>
        <dbReference type="Proteomes" id="UP001186944"/>
    </source>
</evidence>
<dbReference type="Gene3D" id="3.30.70.270">
    <property type="match status" value="2"/>
</dbReference>
<dbReference type="Proteomes" id="UP001186944">
    <property type="component" value="Unassembled WGS sequence"/>
</dbReference>
<dbReference type="EMBL" id="VSWD01000014">
    <property type="protein sequence ID" value="KAK3083468.1"/>
    <property type="molecule type" value="Genomic_DNA"/>
</dbReference>
<organism evidence="3 4">
    <name type="scientific">Pinctada imbricata</name>
    <name type="common">Atlantic pearl-oyster</name>
    <name type="synonym">Pinctada martensii</name>
    <dbReference type="NCBI Taxonomy" id="66713"/>
    <lineage>
        <taxon>Eukaryota</taxon>
        <taxon>Metazoa</taxon>
        <taxon>Spiralia</taxon>
        <taxon>Lophotrochozoa</taxon>
        <taxon>Mollusca</taxon>
        <taxon>Bivalvia</taxon>
        <taxon>Autobranchia</taxon>
        <taxon>Pteriomorphia</taxon>
        <taxon>Pterioida</taxon>
        <taxon>Pterioidea</taxon>
        <taxon>Pteriidae</taxon>
        <taxon>Pinctada</taxon>
    </lineage>
</organism>
<evidence type="ECO:0000313" key="3">
    <source>
        <dbReference type="EMBL" id="KAK3083468.1"/>
    </source>
</evidence>
<accession>A0AA88XDR3</accession>
<evidence type="ECO:0000259" key="1">
    <source>
        <dbReference type="Pfam" id="PF00078"/>
    </source>
</evidence>
<dbReference type="InterPro" id="IPR000477">
    <property type="entry name" value="RT_dom"/>
</dbReference>
<dbReference type="InterPro" id="IPR041577">
    <property type="entry name" value="RT_RNaseH_2"/>
</dbReference>
<dbReference type="CDD" id="cd09274">
    <property type="entry name" value="RNase_HI_RT_Ty3"/>
    <property type="match status" value="1"/>
</dbReference>
<dbReference type="InterPro" id="IPR051320">
    <property type="entry name" value="Viral_Replic_Matur_Polypro"/>
</dbReference>
<gene>
    <name evidence="3" type="ORF">FSP39_023452</name>
</gene>
<dbReference type="InterPro" id="IPR043128">
    <property type="entry name" value="Rev_trsase/Diguanyl_cyclase"/>
</dbReference>
<sequence length="246" mass="27929">MKTSPATFIRLMNSVLQNADHVVAYFDDLVVYSDEWNTHLEDIERVVIKLQEAGLTIRPSKCKLGSDRIECLSHIIGNGMIQPDPNKVRAVEEFPLPITKTNLKSFLGLTGYYRQYIGKYAEISAVLTEMLKKNRQNKLQWDPKTTDAFRSLKHALTTSPVLITPGFQKPFIVQTDASQFAIGAVLSQEMCDGDHPVAYLSRKLLPREQNYSTIEKELLAIVWAIGSLSYYLDGRNFFLCRQITIP</sequence>
<dbReference type="FunFam" id="3.10.20.370:FF:000001">
    <property type="entry name" value="Retrovirus-related Pol polyprotein from transposon 17.6-like protein"/>
    <property type="match status" value="1"/>
</dbReference>
<dbReference type="Pfam" id="PF00078">
    <property type="entry name" value="RVT_1"/>
    <property type="match status" value="1"/>
</dbReference>
<comment type="caution">
    <text evidence="3">The sequence shown here is derived from an EMBL/GenBank/DDBJ whole genome shotgun (WGS) entry which is preliminary data.</text>
</comment>
<proteinExistence type="predicted"/>
<dbReference type="Pfam" id="PF17919">
    <property type="entry name" value="RT_RNaseH_2"/>
    <property type="match status" value="1"/>
</dbReference>
<protein>
    <recommendedName>
        <fullName evidence="5">Reverse transcriptase domain-containing protein</fullName>
    </recommendedName>
</protein>
<reference evidence="3" key="1">
    <citation type="submission" date="2019-08" db="EMBL/GenBank/DDBJ databases">
        <title>The improved chromosome-level genome for the pearl oyster Pinctada fucata martensii using PacBio sequencing and Hi-C.</title>
        <authorList>
            <person name="Zheng Z."/>
        </authorList>
    </citation>
    <scope>NUCLEOTIDE SEQUENCE</scope>
    <source>
        <strain evidence="3">ZZ-2019</strain>
        <tissue evidence="3">Adductor muscle</tissue>
    </source>
</reference>
<evidence type="ECO:0000259" key="2">
    <source>
        <dbReference type="Pfam" id="PF17919"/>
    </source>
</evidence>
<dbReference type="FunFam" id="3.30.70.270:FF:000020">
    <property type="entry name" value="Transposon Tf2-6 polyprotein-like Protein"/>
    <property type="match status" value="1"/>
</dbReference>
<dbReference type="PANTHER" id="PTHR33064:SF29">
    <property type="entry name" value="PEPTIDASE A2 DOMAIN-CONTAINING PROTEIN-RELATED"/>
    <property type="match status" value="1"/>
</dbReference>
<dbReference type="PANTHER" id="PTHR33064">
    <property type="entry name" value="POL PROTEIN"/>
    <property type="match status" value="1"/>
</dbReference>
<dbReference type="InterPro" id="IPR043502">
    <property type="entry name" value="DNA/RNA_pol_sf"/>
</dbReference>
<name>A0AA88XDR3_PINIB</name>
<evidence type="ECO:0008006" key="5">
    <source>
        <dbReference type="Google" id="ProtNLM"/>
    </source>
</evidence>
<dbReference type="AlphaFoldDB" id="A0AA88XDR3"/>
<feature type="domain" description="Reverse transcriptase" evidence="1">
    <location>
        <begin position="1"/>
        <end position="75"/>
    </location>
</feature>
<feature type="domain" description="Reverse transcriptase/retrotransposon-derived protein RNase H-like" evidence="2">
    <location>
        <begin position="141"/>
        <end position="238"/>
    </location>
</feature>
<dbReference type="SUPFAM" id="SSF56672">
    <property type="entry name" value="DNA/RNA polymerases"/>
    <property type="match status" value="1"/>
</dbReference>
<keyword evidence="4" id="KW-1185">Reference proteome</keyword>